<dbReference type="AlphaFoldDB" id="A0A5J5G9G5"/>
<organism evidence="2 3">
    <name type="scientific">Paenibacillus spiritus</name>
    <dbReference type="NCBI Taxonomy" id="2496557"/>
    <lineage>
        <taxon>Bacteria</taxon>
        <taxon>Bacillati</taxon>
        <taxon>Bacillota</taxon>
        <taxon>Bacilli</taxon>
        <taxon>Bacillales</taxon>
        <taxon>Paenibacillaceae</taxon>
        <taxon>Paenibacillus</taxon>
    </lineage>
</organism>
<dbReference type="RefSeq" id="WP_150458526.1">
    <property type="nucleotide sequence ID" value="NZ_VYKK01000015.1"/>
</dbReference>
<evidence type="ECO:0000313" key="3">
    <source>
        <dbReference type="Proteomes" id="UP000367750"/>
    </source>
</evidence>
<comment type="caution">
    <text evidence="2">The sequence shown here is derived from an EMBL/GenBank/DDBJ whole genome shotgun (WGS) entry which is preliminary data.</text>
</comment>
<reference evidence="2 3" key="1">
    <citation type="submission" date="2019-09" db="EMBL/GenBank/DDBJ databases">
        <title>Bacillus ochoae sp. nov., Paenibacillus whitsoniae sp. nov., Paenibacillus spiritus sp. nov. Isolated from the Mars Exploration Rover during spacecraft assembly.</title>
        <authorList>
            <person name="Seuylemezian A."/>
            <person name="Vaishampayan P."/>
        </authorList>
    </citation>
    <scope>NUCLEOTIDE SEQUENCE [LARGE SCALE GENOMIC DNA]</scope>
    <source>
        <strain evidence="2 3">MER_111</strain>
    </source>
</reference>
<dbReference type="OrthoDB" id="158463at2"/>
<accession>A0A5J5G9G5</accession>
<feature type="domain" description="Glycosyl transferase family 1" evidence="1">
    <location>
        <begin position="167"/>
        <end position="329"/>
    </location>
</feature>
<dbReference type="CDD" id="cd03801">
    <property type="entry name" value="GT4_PimA-like"/>
    <property type="match status" value="1"/>
</dbReference>
<evidence type="ECO:0000313" key="2">
    <source>
        <dbReference type="EMBL" id="KAA9004174.1"/>
    </source>
</evidence>
<gene>
    <name evidence="2" type="ORF">F4V43_12325</name>
</gene>
<dbReference type="PANTHER" id="PTHR12526">
    <property type="entry name" value="GLYCOSYLTRANSFERASE"/>
    <property type="match status" value="1"/>
</dbReference>
<dbReference type="InterPro" id="IPR001296">
    <property type="entry name" value="Glyco_trans_1"/>
</dbReference>
<name>A0A5J5G9G5_9BACL</name>
<dbReference type="Gene3D" id="3.40.50.2000">
    <property type="entry name" value="Glycogen Phosphorylase B"/>
    <property type="match status" value="2"/>
</dbReference>
<dbReference type="Proteomes" id="UP000367750">
    <property type="component" value="Unassembled WGS sequence"/>
</dbReference>
<dbReference type="EMBL" id="VYKK01000015">
    <property type="protein sequence ID" value="KAA9004174.1"/>
    <property type="molecule type" value="Genomic_DNA"/>
</dbReference>
<keyword evidence="3" id="KW-1185">Reference proteome</keyword>
<protein>
    <submittedName>
        <fullName evidence="2">Glycosyltransferase family 4 protein</fullName>
    </submittedName>
</protein>
<evidence type="ECO:0000259" key="1">
    <source>
        <dbReference type="Pfam" id="PF00534"/>
    </source>
</evidence>
<dbReference type="SUPFAM" id="SSF53756">
    <property type="entry name" value="UDP-Glycosyltransferase/glycogen phosphorylase"/>
    <property type="match status" value="1"/>
</dbReference>
<keyword evidence="2" id="KW-0808">Transferase</keyword>
<proteinExistence type="predicted"/>
<sequence length="358" mass="40611">MKVLFTFYNPSGGMETLNRTRCRALMNRGVECHLLYTHPGAGVQNIRGIPTLIAGKDGEIRERIQKEQYDLIVVCTDIDLARRIRGFGYGGPLVFEIQGLGPLQEAEIILKDMSERIHQCADALLYPKTTHLQQLLTRRFAGIPAYCFDDPVDASEFAYRSYPAKPFPILGWVGRLQANKNWSEFLKIGSRLLNIRPEMYLWIFHDEQLYDPGDKEQFSELAEALGITSRIIMYSNVPHELMADYLSMIGDSGGLLCSTSILEGFGYAVAEAMLCRCPVLSSDSDGIRRMIRHNRTGRLYNRGSIDDAVEGALDLLQSGKRRERIRLEGERHIRETLSPDLYADRFLKMAKKLGVLQQ</sequence>
<dbReference type="Pfam" id="PF00534">
    <property type="entry name" value="Glycos_transf_1"/>
    <property type="match status" value="1"/>
</dbReference>
<dbReference type="GO" id="GO:0016757">
    <property type="term" value="F:glycosyltransferase activity"/>
    <property type="evidence" value="ECO:0007669"/>
    <property type="project" value="InterPro"/>
</dbReference>